<feature type="region of interest" description="Disordered" evidence="1">
    <location>
        <begin position="1"/>
        <end position="20"/>
    </location>
</feature>
<dbReference type="SUPFAM" id="SSF140996">
    <property type="entry name" value="Hermes dimerisation domain"/>
    <property type="match status" value="1"/>
</dbReference>
<comment type="caution">
    <text evidence="2">The sequence shown here is derived from an EMBL/GenBank/DDBJ whole genome shotgun (WGS) entry which is preliminary data.</text>
</comment>
<protein>
    <submittedName>
        <fullName evidence="2">19179_t:CDS:1</fullName>
    </submittedName>
</protein>
<proteinExistence type="predicted"/>
<feature type="non-terminal residue" evidence="2">
    <location>
        <position position="139"/>
    </location>
</feature>
<sequence length="139" mass="16245">MSNYMLENDIPSVHDDESSDCEELPKYEESPACDFTVYQICKENNITVQYAHDFSTGNMLDHPEKTITNGSIVKAMHVITRSRQEKIAQLLVEFIIKDCQPFYILQSKAFRHLLNYIETGFRIPCEQTVKKMINKAYEW</sequence>
<keyword evidence="3" id="KW-1185">Reference proteome</keyword>
<accession>A0ABN7X1Q6</accession>
<evidence type="ECO:0000313" key="3">
    <source>
        <dbReference type="Proteomes" id="UP000789901"/>
    </source>
</evidence>
<dbReference type="EMBL" id="CAJVQB010077159">
    <property type="protein sequence ID" value="CAG8844806.1"/>
    <property type="molecule type" value="Genomic_DNA"/>
</dbReference>
<organism evidence="2 3">
    <name type="scientific">Gigaspora margarita</name>
    <dbReference type="NCBI Taxonomy" id="4874"/>
    <lineage>
        <taxon>Eukaryota</taxon>
        <taxon>Fungi</taxon>
        <taxon>Fungi incertae sedis</taxon>
        <taxon>Mucoromycota</taxon>
        <taxon>Glomeromycotina</taxon>
        <taxon>Glomeromycetes</taxon>
        <taxon>Diversisporales</taxon>
        <taxon>Gigasporaceae</taxon>
        <taxon>Gigaspora</taxon>
    </lineage>
</organism>
<name>A0ABN7X1Q6_GIGMA</name>
<evidence type="ECO:0000313" key="2">
    <source>
        <dbReference type="EMBL" id="CAG8844806.1"/>
    </source>
</evidence>
<evidence type="ECO:0000256" key="1">
    <source>
        <dbReference type="SAM" id="MobiDB-lite"/>
    </source>
</evidence>
<dbReference type="Proteomes" id="UP000789901">
    <property type="component" value="Unassembled WGS sequence"/>
</dbReference>
<reference evidence="2 3" key="1">
    <citation type="submission" date="2021-06" db="EMBL/GenBank/DDBJ databases">
        <authorList>
            <person name="Kallberg Y."/>
            <person name="Tangrot J."/>
            <person name="Rosling A."/>
        </authorList>
    </citation>
    <scope>NUCLEOTIDE SEQUENCE [LARGE SCALE GENOMIC DNA]</scope>
    <source>
        <strain evidence="2 3">120-4 pot B 10/14</strain>
    </source>
</reference>
<gene>
    <name evidence="2" type="ORF">GMARGA_LOCUS37307</name>
</gene>